<keyword evidence="9" id="KW-0175">Coiled coil</keyword>
<dbReference type="SUPFAM" id="SSF46689">
    <property type="entry name" value="Homeodomain-like"/>
    <property type="match status" value="1"/>
</dbReference>
<feature type="compositionally biased region" description="Basic and acidic residues" evidence="10">
    <location>
        <begin position="140"/>
        <end position="153"/>
    </location>
</feature>
<keyword evidence="7" id="KW-0508">mRNA splicing</keyword>
<evidence type="ECO:0000313" key="14">
    <source>
        <dbReference type="Proteomes" id="UP001642540"/>
    </source>
</evidence>
<feature type="compositionally biased region" description="Basic residues" evidence="10">
    <location>
        <begin position="294"/>
        <end position="309"/>
    </location>
</feature>
<evidence type="ECO:0000259" key="12">
    <source>
        <dbReference type="PROSITE" id="PS51294"/>
    </source>
</evidence>
<protein>
    <recommendedName>
        <fullName evidence="15">Cell division cycle 5-like protein</fullName>
    </recommendedName>
</protein>
<organism evidence="13 14">
    <name type="scientific">Orchesella dallaii</name>
    <dbReference type="NCBI Taxonomy" id="48710"/>
    <lineage>
        <taxon>Eukaryota</taxon>
        <taxon>Metazoa</taxon>
        <taxon>Ecdysozoa</taxon>
        <taxon>Arthropoda</taxon>
        <taxon>Hexapoda</taxon>
        <taxon>Collembola</taxon>
        <taxon>Entomobryomorpha</taxon>
        <taxon>Entomobryoidea</taxon>
        <taxon>Orchesellidae</taxon>
        <taxon>Orchesellinae</taxon>
        <taxon>Orchesella</taxon>
    </lineage>
</organism>
<feature type="region of interest" description="Disordered" evidence="10">
    <location>
        <begin position="113"/>
        <end position="153"/>
    </location>
</feature>
<evidence type="ECO:0000256" key="1">
    <source>
        <dbReference type="ARBA" id="ARBA00004123"/>
    </source>
</evidence>
<evidence type="ECO:0000259" key="11">
    <source>
        <dbReference type="PROSITE" id="PS50090"/>
    </source>
</evidence>
<dbReference type="CDD" id="cd00167">
    <property type="entry name" value="SANT"/>
    <property type="match status" value="1"/>
</dbReference>
<dbReference type="SMART" id="SM00717">
    <property type="entry name" value="SANT"/>
    <property type="match status" value="2"/>
</dbReference>
<dbReference type="Gene3D" id="1.10.10.60">
    <property type="entry name" value="Homeodomain-like"/>
    <property type="match status" value="2"/>
</dbReference>
<keyword evidence="5" id="KW-0677">Repeat</keyword>
<dbReference type="PANTHER" id="PTHR45885:SF1">
    <property type="entry name" value="CELL DIVISION CYCLE 5-LIKE PROTEIN"/>
    <property type="match status" value="1"/>
</dbReference>
<feature type="domain" description="HTH myb-type" evidence="12">
    <location>
        <begin position="59"/>
        <end position="108"/>
    </location>
</feature>
<dbReference type="InterPro" id="IPR017930">
    <property type="entry name" value="Myb_dom"/>
</dbReference>
<proteinExistence type="inferred from homology"/>
<keyword evidence="3" id="KW-0507">mRNA processing</keyword>
<evidence type="ECO:0000313" key="13">
    <source>
        <dbReference type="EMBL" id="CAL8130775.1"/>
    </source>
</evidence>
<dbReference type="InterPro" id="IPR001005">
    <property type="entry name" value="SANT/Myb"/>
</dbReference>
<dbReference type="CDD" id="cd11659">
    <property type="entry name" value="SANT_CDC5_II"/>
    <property type="match status" value="1"/>
</dbReference>
<keyword evidence="14" id="KW-1185">Reference proteome</keyword>
<comment type="similarity">
    <text evidence="2">Belongs to the CEF1 family.</text>
</comment>
<evidence type="ECO:0000256" key="2">
    <source>
        <dbReference type="ARBA" id="ARBA00010506"/>
    </source>
</evidence>
<comment type="caution">
    <text evidence="13">The sequence shown here is derived from an EMBL/GenBank/DDBJ whole genome shotgun (WGS) entry which is preliminary data.</text>
</comment>
<evidence type="ECO:0008006" key="15">
    <source>
        <dbReference type="Google" id="ProtNLM"/>
    </source>
</evidence>
<feature type="domain" description="Myb-like" evidence="11">
    <location>
        <begin position="55"/>
        <end position="104"/>
    </location>
</feature>
<gene>
    <name evidence="13" type="ORF">ODALV1_LOCUS23878</name>
</gene>
<feature type="compositionally biased region" description="Polar residues" evidence="10">
    <location>
        <begin position="279"/>
        <end position="289"/>
    </location>
</feature>
<dbReference type="PROSITE" id="PS50090">
    <property type="entry name" value="MYB_LIKE"/>
    <property type="match status" value="2"/>
</dbReference>
<feature type="coiled-coil region" evidence="9">
    <location>
        <begin position="154"/>
        <end position="197"/>
    </location>
</feature>
<dbReference type="InterPro" id="IPR047242">
    <property type="entry name" value="CDC5L/Cef1"/>
</dbReference>
<dbReference type="Proteomes" id="UP001642540">
    <property type="component" value="Unassembled WGS sequence"/>
</dbReference>
<reference evidence="13 14" key="1">
    <citation type="submission" date="2024-08" db="EMBL/GenBank/DDBJ databases">
        <authorList>
            <person name="Cucini C."/>
            <person name="Frati F."/>
        </authorList>
    </citation>
    <scope>NUCLEOTIDE SEQUENCE [LARGE SCALE GENOMIC DNA]</scope>
</reference>
<name>A0ABP1RMD8_9HEXA</name>
<keyword evidence="4" id="KW-0747">Spliceosome</keyword>
<evidence type="ECO:0000256" key="9">
    <source>
        <dbReference type="SAM" id="Coils"/>
    </source>
</evidence>
<feature type="domain" description="Myb-like" evidence="11">
    <location>
        <begin position="3"/>
        <end position="54"/>
    </location>
</feature>
<comment type="subcellular location">
    <subcellularLocation>
        <location evidence="1">Nucleus</location>
    </subcellularLocation>
</comment>
<feature type="domain" description="HTH myb-type" evidence="12">
    <location>
        <begin position="3"/>
        <end position="58"/>
    </location>
</feature>
<accession>A0ABP1RMD8</accession>
<keyword evidence="6" id="KW-0238">DNA-binding</keyword>
<evidence type="ECO:0000256" key="5">
    <source>
        <dbReference type="ARBA" id="ARBA00022737"/>
    </source>
</evidence>
<evidence type="ECO:0000256" key="7">
    <source>
        <dbReference type="ARBA" id="ARBA00023187"/>
    </source>
</evidence>
<dbReference type="InterPro" id="IPR009057">
    <property type="entry name" value="Homeodomain-like_sf"/>
</dbReference>
<evidence type="ECO:0000256" key="4">
    <source>
        <dbReference type="ARBA" id="ARBA00022728"/>
    </source>
</evidence>
<dbReference type="Pfam" id="PF13921">
    <property type="entry name" value="Myb_DNA-bind_6"/>
    <property type="match status" value="1"/>
</dbReference>
<keyword evidence="8" id="KW-0539">Nucleus</keyword>
<evidence type="ECO:0000256" key="6">
    <source>
        <dbReference type="ARBA" id="ARBA00023125"/>
    </source>
</evidence>
<evidence type="ECO:0000256" key="10">
    <source>
        <dbReference type="SAM" id="MobiDB-lite"/>
    </source>
</evidence>
<feature type="compositionally biased region" description="Basic and acidic residues" evidence="10">
    <location>
        <begin position="256"/>
        <end position="274"/>
    </location>
</feature>
<dbReference type="EMBL" id="CAXLJM020000085">
    <property type="protein sequence ID" value="CAL8130775.1"/>
    <property type="molecule type" value="Genomic_DNA"/>
</dbReference>
<feature type="compositionally biased region" description="Polar residues" evidence="10">
    <location>
        <begin position="334"/>
        <end position="356"/>
    </location>
</feature>
<sequence>MSRVIIKGGVWKNIEDEILKAAVMKYGKNQWFRIASLLHRKSAKQCKARWYEWLDPSIKKTEWIREEDQKLLHMAKLMPTEWRTIASIVGRTAAQCLDRYGILLDLAQRKDEGEDEATEVTSGKGSSTDRELEDGEIEPSPEKKPARPDPKDMNEDELEMLSEARARLANTQGKKAKRKAREKQLEEARRLASLQKRRELRMAGIDVRLRKPNRRVIDYNREIPFEKVPAPGFHNTLGEVSIAKDPVFERMRQEILEGEMRSENEERERADFSGRAELSNDNGDGQVQSNLPPKGKKKKLNPRRRRSQRNKLNMLKNMQQPEEPGAGGGMYNVHLSQHPQQPPFSTAYQNNTQQPPVQGGGSWVWVGTTNPFHHQPHILIPQLQQPPPT</sequence>
<evidence type="ECO:0000256" key="8">
    <source>
        <dbReference type="ARBA" id="ARBA00023242"/>
    </source>
</evidence>
<evidence type="ECO:0000256" key="3">
    <source>
        <dbReference type="ARBA" id="ARBA00022664"/>
    </source>
</evidence>
<feature type="region of interest" description="Disordered" evidence="10">
    <location>
        <begin position="256"/>
        <end position="389"/>
    </location>
</feature>
<dbReference type="PANTHER" id="PTHR45885">
    <property type="entry name" value="CELL DIVISION CYCLE 5-LIKE PROTEIN"/>
    <property type="match status" value="1"/>
</dbReference>
<dbReference type="InterPro" id="IPR047240">
    <property type="entry name" value="SANT_CDC5L_II"/>
</dbReference>
<dbReference type="PROSITE" id="PS51294">
    <property type="entry name" value="HTH_MYB"/>
    <property type="match status" value="2"/>
</dbReference>